<evidence type="ECO:0000313" key="12">
    <source>
        <dbReference type="EMBL" id="TCU14712.1"/>
    </source>
</evidence>
<evidence type="ECO:0000313" key="13">
    <source>
        <dbReference type="Proteomes" id="UP000294576"/>
    </source>
</evidence>
<evidence type="ECO:0000256" key="4">
    <source>
        <dbReference type="ARBA" id="ARBA00022475"/>
    </source>
</evidence>
<evidence type="ECO:0000259" key="11">
    <source>
        <dbReference type="Pfam" id="PF01061"/>
    </source>
</evidence>
<feature type="transmembrane region" description="Helical" evidence="10">
    <location>
        <begin position="72"/>
        <end position="92"/>
    </location>
</feature>
<dbReference type="GO" id="GO:0043190">
    <property type="term" value="C:ATP-binding cassette (ABC) transporter complex"/>
    <property type="evidence" value="ECO:0007669"/>
    <property type="project" value="InterPro"/>
</dbReference>
<dbReference type="GO" id="GO:0015774">
    <property type="term" value="P:polysaccharide transport"/>
    <property type="evidence" value="ECO:0007669"/>
    <property type="project" value="UniProtKB-KW"/>
</dbReference>
<dbReference type="PANTHER" id="PTHR30413">
    <property type="entry name" value="INNER MEMBRANE TRANSPORT PERMEASE"/>
    <property type="match status" value="1"/>
</dbReference>
<evidence type="ECO:0000256" key="3">
    <source>
        <dbReference type="ARBA" id="ARBA00022448"/>
    </source>
</evidence>
<dbReference type="Pfam" id="PF01061">
    <property type="entry name" value="ABC2_membrane"/>
    <property type="match status" value="1"/>
</dbReference>
<accession>A0A4R3Q629</accession>
<keyword evidence="4" id="KW-1003">Cell membrane</keyword>
<dbReference type="GO" id="GO:0140359">
    <property type="term" value="F:ABC-type transporter activity"/>
    <property type="evidence" value="ECO:0007669"/>
    <property type="project" value="InterPro"/>
</dbReference>
<dbReference type="InterPro" id="IPR013525">
    <property type="entry name" value="ABC2_TM"/>
</dbReference>
<keyword evidence="6 10" id="KW-0812">Transmembrane</keyword>
<organism evidence="12 13">
    <name type="scientific">Rhizobium sullae</name>
    <name type="common">Rhizobium hedysari</name>
    <dbReference type="NCBI Taxonomy" id="50338"/>
    <lineage>
        <taxon>Bacteria</taxon>
        <taxon>Pseudomonadati</taxon>
        <taxon>Pseudomonadota</taxon>
        <taxon>Alphaproteobacteria</taxon>
        <taxon>Hyphomicrobiales</taxon>
        <taxon>Rhizobiaceae</taxon>
        <taxon>Rhizobium/Agrobacterium group</taxon>
        <taxon>Rhizobium</taxon>
    </lineage>
</organism>
<protein>
    <submittedName>
        <fullName evidence="12">Capsular polysaccharide transport system permease protein</fullName>
    </submittedName>
</protein>
<evidence type="ECO:0000256" key="10">
    <source>
        <dbReference type="SAM" id="Phobius"/>
    </source>
</evidence>
<evidence type="ECO:0000256" key="8">
    <source>
        <dbReference type="ARBA" id="ARBA00023047"/>
    </source>
</evidence>
<dbReference type="InterPro" id="IPR000412">
    <property type="entry name" value="ABC_2_transport"/>
</dbReference>
<feature type="transmembrane region" description="Helical" evidence="10">
    <location>
        <begin position="215"/>
        <end position="232"/>
    </location>
</feature>
<dbReference type="EMBL" id="SMBH01000008">
    <property type="protein sequence ID" value="TCU14712.1"/>
    <property type="molecule type" value="Genomic_DNA"/>
</dbReference>
<evidence type="ECO:0000256" key="9">
    <source>
        <dbReference type="ARBA" id="ARBA00023136"/>
    </source>
</evidence>
<feature type="domain" description="ABC-2 type transporter transmembrane" evidence="11">
    <location>
        <begin position="54"/>
        <end position="261"/>
    </location>
</feature>
<reference evidence="12 13" key="1">
    <citation type="submission" date="2019-03" db="EMBL/GenBank/DDBJ databases">
        <title>Genomic Encyclopedia of Type Strains, Phase IV (KMG-V): Genome sequencing to study the core and pangenomes of soil and plant-associated prokaryotes.</title>
        <authorList>
            <person name="Whitman W."/>
        </authorList>
    </citation>
    <scope>NUCLEOTIDE SEQUENCE [LARGE SCALE GENOMIC DNA]</scope>
    <source>
        <strain evidence="12 13">Hc14</strain>
    </source>
</reference>
<dbReference type="AlphaFoldDB" id="A0A4R3Q629"/>
<keyword evidence="3" id="KW-0813">Transport</keyword>
<proteinExistence type="inferred from homology"/>
<gene>
    <name evidence="12" type="ORF">EV132_10880</name>
</gene>
<comment type="caution">
    <text evidence="12">The sequence shown here is derived from an EMBL/GenBank/DDBJ whole genome shotgun (WGS) entry which is preliminary data.</text>
</comment>
<feature type="transmembrane region" description="Helical" evidence="10">
    <location>
        <begin position="104"/>
        <end position="127"/>
    </location>
</feature>
<keyword evidence="5" id="KW-0762">Sugar transport</keyword>
<dbReference type="PRINTS" id="PR00164">
    <property type="entry name" value="ABC2TRNSPORT"/>
</dbReference>
<comment type="similarity">
    <text evidence="2">Belongs to the ABC-2 integral membrane protein family.</text>
</comment>
<feature type="transmembrane region" description="Helical" evidence="10">
    <location>
        <begin position="183"/>
        <end position="200"/>
    </location>
</feature>
<keyword evidence="8" id="KW-0625">Polysaccharide transport</keyword>
<evidence type="ECO:0000256" key="5">
    <source>
        <dbReference type="ARBA" id="ARBA00022597"/>
    </source>
</evidence>
<name>A0A4R3Q629_RHISU</name>
<feature type="transmembrane region" description="Helical" evidence="10">
    <location>
        <begin position="147"/>
        <end position="171"/>
    </location>
</feature>
<evidence type="ECO:0000256" key="1">
    <source>
        <dbReference type="ARBA" id="ARBA00004651"/>
    </source>
</evidence>
<sequence>MKRDPGGAGALPLVYSSKITYFQRNRRQRKFDSPDQHQYRRGHLYYLVTHLRVVAALVIREMSTRFGSKPGGYIWALLDPAAHIAFLSVIFMAIAHTPALGTSFLLFFATGYIGFQFYQAMAGYLNGAVNANRAMLSYPNVAPIDTVFARYILQFGTTTLVGFCVFTTIGLSLKAPLTVQWPYIMEAALAASLLALGNALTNNVLFPKFPLYEKFFAIVTRPLFLISGVFYLPDSMPPPIKEIVLINPLVHVVMLFRKGFYPEYRAIGYDAGYLYSIAFSTLFVGFVIFTSFRGVLRGR</sequence>
<keyword evidence="7 10" id="KW-1133">Transmembrane helix</keyword>
<dbReference type="GO" id="GO:0015920">
    <property type="term" value="P:lipopolysaccharide transport"/>
    <property type="evidence" value="ECO:0007669"/>
    <property type="project" value="TreeGrafter"/>
</dbReference>
<evidence type="ECO:0000256" key="2">
    <source>
        <dbReference type="ARBA" id="ARBA00007783"/>
    </source>
</evidence>
<dbReference type="Proteomes" id="UP000294576">
    <property type="component" value="Unassembled WGS sequence"/>
</dbReference>
<evidence type="ECO:0000256" key="7">
    <source>
        <dbReference type="ARBA" id="ARBA00022989"/>
    </source>
</evidence>
<keyword evidence="9 10" id="KW-0472">Membrane</keyword>
<evidence type="ECO:0000256" key="6">
    <source>
        <dbReference type="ARBA" id="ARBA00022692"/>
    </source>
</evidence>
<feature type="transmembrane region" description="Helical" evidence="10">
    <location>
        <begin position="273"/>
        <end position="296"/>
    </location>
</feature>
<dbReference type="PANTHER" id="PTHR30413:SF10">
    <property type="entry name" value="CAPSULE POLYSACCHARIDE EXPORT INNER-MEMBRANE PROTEIN CTRC"/>
    <property type="match status" value="1"/>
</dbReference>
<comment type="subcellular location">
    <subcellularLocation>
        <location evidence="1">Cell membrane</location>
        <topology evidence="1">Multi-pass membrane protein</topology>
    </subcellularLocation>
</comment>